<feature type="transmembrane region" description="Helical" evidence="8">
    <location>
        <begin position="182"/>
        <end position="202"/>
    </location>
</feature>
<feature type="transmembrane region" description="Helical" evidence="8">
    <location>
        <begin position="272"/>
        <end position="291"/>
    </location>
</feature>
<feature type="transmembrane region" description="Helical" evidence="8">
    <location>
        <begin position="541"/>
        <end position="564"/>
    </location>
</feature>
<feature type="transmembrane region" description="Helical" evidence="8">
    <location>
        <begin position="449"/>
        <end position="470"/>
    </location>
</feature>
<feature type="transmembrane region" description="Helical" evidence="8">
    <location>
        <begin position="26"/>
        <end position="49"/>
    </location>
</feature>
<reference evidence="10 11" key="1">
    <citation type="submission" date="2020-04" db="EMBL/GenBank/DDBJ databases">
        <title>Perkinsus chesapeaki whole genome sequence.</title>
        <authorList>
            <person name="Bogema D.R."/>
        </authorList>
    </citation>
    <scope>NUCLEOTIDE SEQUENCE [LARGE SCALE GENOMIC DNA]</scope>
    <source>
        <strain evidence="10">ATCC PRA-425</strain>
    </source>
</reference>
<gene>
    <name evidence="10" type="primary">SPNS3_1</name>
    <name evidence="10" type="ORF">FOL47_000198</name>
</gene>
<keyword evidence="4 8" id="KW-1133">Transmembrane helix</keyword>
<feature type="transmembrane region" description="Helical" evidence="8">
    <location>
        <begin position="361"/>
        <end position="380"/>
    </location>
</feature>
<dbReference type="PANTHER" id="PTHR23505:SF79">
    <property type="entry name" value="PROTEIN SPINSTER"/>
    <property type="match status" value="1"/>
</dbReference>
<evidence type="ECO:0000256" key="2">
    <source>
        <dbReference type="ARBA" id="ARBA00022448"/>
    </source>
</evidence>
<dbReference type="InterPro" id="IPR036259">
    <property type="entry name" value="MFS_trans_sf"/>
</dbReference>
<comment type="caution">
    <text evidence="10">The sequence shown here is derived from an EMBL/GenBank/DDBJ whole genome shotgun (WGS) entry which is preliminary data.</text>
</comment>
<evidence type="ECO:0000256" key="3">
    <source>
        <dbReference type="ARBA" id="ARBA00022692"/>
    </source>
</evidence>
<dbReference type="OrthoDB" id="66581at2759"/>
<evidence type="ECO:0000256" key="7">
    <source>
        <dbReference type="ARBA" id="ARBA00024338"/>
    </source>
</evidence>
<feature type="transmembrane region" description="Helical" evidence="8">
    <location>
        <begin position="420"/>
        <end position="443"/>
    </location>
</feature>
<dbReference type="InterPro" id="IPR044770">
    <property type="entry name" value="MFS_spinster-like"/>
</dbReference>
<evidence type="ECO:0000256" key="6">
    <source>
        <dbReference type="ARBA" id="ARBA00023157"/>
    </source>
</evidence>
<keyword evidence="2" id="KW-0813">Transport</keyword>
<dbReference type="PANTHER" id="PTHR23505">
    <property type="entry name" value="SPINSTER"/>
    <property type="match status" value="1"/>
</dbReference>
<proteinExistence type="inferred from homology"/>
<organism evidence="10 11">
    <name type="scientific">Perkinsus chesapeaki</name>
    <name type="common">Clam parasite</name>
    <name type="synonym">Perkinsus andrewsi</name>
    <dbReference type="NCBI Taxonomy" id="330153"/>
    <lineage>
        <taxon>Eukaryota</taxon>
        <taxon>Sar</taxon>
        <taxon>Alveolata</taxon>
        <taxon>Perkinsozoa</taxon>
        <taxon>Perkinsea</taxon>
        <taxon>Perkinsida</taxon>
        <taxon>Perkinsidae</taxon>
        <taxon>Perkinsus</taxon>
    </lineage>
</organism>
<keyword evidence="5 8" id="KW-0472">Membrane</keyword>
<dbReference type="Pfam" id="PF07690">
    <property type="entry name" value="MFS_1"/>
    <property type="match status" value="1"/>
</dbReference>
<evidence type="ECO:0000313" key="10">
    <source>
        <dbReference type="EMBL" id="KAF4672719.1"/>
    </source>
</evidence>
<dbReference type="GO" id="GO:0022857">
    <property type="term" value="F:transmembrane transporter activity"/>
    <property type="evidence" value="ECO:0007669"/>
    <property type="project" value="InterPro"/>
</dbReference>
<evidence type="ECO:0000256" key="8">
    <source>
        <dbReference type="SAM" id="Phobius"/>
    </source>
</evidence>
<feature type="transmembrane region" description="Helical" evidence="8">
    <location>
        <begin position="223"/>
        <end position="252"/>
    </location>
</feature>
<comment type="subcellular location">
    <subcellularLocation>
        <location evidence="1">Membrane</location>
        <topology evidence="1">Multi-pass membrane protein</topology>
    </subcellularLocation>
</comment>
<dbReference type="SUPFAM" id="SSF103473">
    <property type="entry name" value="MFS general substrate transporter"/>
    <property type="match status" value="2"/>
</dbReference>
<dbReference type="InterPro" id="IPR013919">
    <property type="entry name" value="Pex16"/>
</dbReference>
<feature type="domain" description="Major facilitator superfamily (MFS) profile" evidence="9">
    <location>
        <begin position="25"/>
        <end position="475"/>
    </location>
</feature>
<protein>
    <submittedName>
        <fullName evidence="10">Protein spinster 3</fullName>
    </submittedName>
</protein>
<feature type="transmembrane region" description="Helical" evidence="8">
    <location>
        <begin position="386"/>
        <end position="408"/>
    </location>
</feature>
<feature type="transmembrane region" description="Helical" evidence="8">
    <location>
        <begin position="152"/>
        <end position="170"/>
    </location>
</feature>
<evidence type="ECO:0000259" key="9">
    <source>
        <dbReference type="PROSITE" id="PS50850"/>
    </source>
</evidence>
<dbReference type="AlphaFoldDB" id="A0A7J6MM96"/>
<dbReference type="Proteomes" id="UP000591131">
    <property type="component" value="Unassembled WGS sequence"/>
</dbReference>
<accession>A0A7J6MM96</accession>
<feature type="transmembrane region" description="Helical" evidence="8">
    <location>
        <begin position="585"/>
        <end position="607"/>
    </location>
</feature>
<evidence type="ECO:0000256" key="4">
    <source>
        <dbReference type="ARBA" id="ARBA00022989"/>
    </source>
</evidence>
<dbReference type="Pfam" id="PF08610">
    <property type="entry name" value="Pex16"/>
    <property type="match status" value="1"/>
</dbReference>
<feature type="transmembrane region" description="Helical" evidence="8">
    <location>
        <begin position="61"/>
        <end position="82"/>
    </location>
</feature>
<sequence length="1171" mass="127395">MVSSQTKVSLPGSGDRGRLLGPKTHLIFFTICEILVYFDRGLIAGLNLYLKNSLNLTDFEVGLLGGMFILGYVVASPIFAILGQISGVWTIRSICIGLVVWVIANILTGVVPTSFGLIVACRTLTGVGEAAFCSLAPPIIDDSAPAGKGSTFLGIFFMALYVGQALGYVGSGFFPTWESGQYGFLGEALLMIIVIVLALVWQKRFKVPDRNPSDYSGGLLRQFVVLVSSPTYMTLIIGYSAFMFAVGGFAYWGPAAIQVIWGASQTVGSMGFGALTVICGVIGTLLGGYILDVMSRKFAAYVLVYCDQGLFAGMNIYLGKDGLQFSDVQIGMLGGLFILGFVLMSPIFARIGQISPVWTIRAIYIGMILWIVTNGIMALTPSSFGLILACRMINGGGGSALVSLAPPILDDAAPPGKSSLYLGIFFVALFVGQALGFLIAGFFDSWTSGQYAFGVEAIIMIIFAFMAYWWERRFDIKPVEEGDERLSLWQQLLKLAANPTFICLSFGFSAFMFTVGGFGFWGPALIQYIFKTTQTISTVAFGAVTVVCGVVGTLIGGFVLDYLTDNNFHYYCMVGKYWCTLGYRWSLEICVAWLVFGGILWACATLICRNIPEIESMLKAGSYLMPVAPDGASEEETLVFESRLQLMYTLADIAGILRSHLEEPKPPTFKSRLLTALRLVRASQLSVEMDLGGLKAAVVVETLKLGIRLLLLVLQQDRSLLIDPAATEGSTAADEFIGARTGLRLPPMRTMQLAAAVPSDSKLNLSLPYPEDCLMMLRPLVYLGACSLVSSGGNKRADPRQVRDWGPWMVASGMDLLGVVILRERLRRDSVKPDDPREREYRRRVRLMVMGMIADDLICSRIVIDDRMTIPKPRNVKSLSIDSDPALGEVDLQGIFTTPPAHRLSLPYSDLERLLYVSIDVDRKHAGQIVGVSLYDSQQSQAPLGDSTAVVGLGGNVPPSRAVLQTSLEAGRSFHLLFDSSLEDDSITCTPVNVVIHIVPSTLLPDLLPRSCGQARDLKDTFVKHDLGNAHLELAPTTFVVSVPSDGKMRQASAYRLATVSAPIRVHRFVRIWARISARISVAPFRLVLDIAGEGSDSTGESPGCEYGCLGGATVYNGEVLDVAMPPGFTYSIWLEGDGLERAWRMLNETGEEWCAQFMLEYEVSIGLLRL</sequence>
<evidence type="ECO:0000256" key="1">
    <source>
        <dbReference type="ARBA" id="ARBA00004141"/>
    </source>
</evidence>
<dbReference type="InterPro" id="IPR020846">
    <property type="entry name" value="MFS_dom"/>
</dbReference>
<feature type="transmembrane region" description="Helical" evidence="8">
    <location>
        <begin position="298"/>
        <end position="318"/>
    </location>
</feature>
<feature type="transmembrane region" description="Helical" evidence="8">
    <location>
        <begin position="330"/>
        <end position="349"/>
    </location>
</feature>
<dbReference type="InterPro" id="IPR011701">
    <property type="entry name" value="MFS"/>
</dbReference>
<dbReference type="PROSITE" id="PS50850">
    <property type="entry name" value="MFS"/>
    <property type="match status" value="1"/>
</dbReference>
<keyword evidence="6" id="KW-1015">Disulfide bond</keyword>
<name>A0A7J6MM96_PERCH</name>
<dbReference type="GO" id="GO:0016020">
    <property type="term" value="C:membrane"/>
    <property type="evidence" value="ECO:0007669"/>
    <property type="project" value="UniProtKB-SubCell"/>
</dbReference>
<comment type="similarity">
    <text evidence="7">Belongs to the major facilitator superfamily. Spinster (TC 2.A.1.49) family.</text>
</comment>
<dbReference type="InterPro" id="IPR004156">
    <property type="entry name" value="OATP"/>
</dbReference>
<dbReference type="Pfam" id="PF03137">
    <property type="entry name" value="OATP"/>
    <property type="match status" value="2"/>
</dbReference>
<evidence type="ECO:0000256" key="5">
    <source>
        <dbReference type="ARBA" id="ARBA00023136"/>
    </source>
</evidence>
<feature type="transmembrane region" description="Helical" evidence="8">
    <location>
        <begin position="495"/>
        <end position="521"/>
    </location>
</feature>
<dbReference type="Gene3D" id="1.20.1250.20">
    <property type="entry name" value="MFS general substrate transporter like domains"/>
    <property type="match status" value="2"/>
</dbReference>
<dbReference type="EMBL" id="JAAPAO010000101">
    <property type="protein sequence ID" value="KAF4672719.1"/>
    <property type="molecule type" value="Genomic_DNA"/>
</dbReference>
<keyword evidence="11" id="KW-1185">Reference proteome</keyword>
<keyword evidence="3 8" id="KW-0812">Transmembrane</keyword>
<evidence type="ECO:0000313" key="11">
    <source>
        <dbReference type="Proteomes" id="UP000591131"/>
    </source>
</evidence>
<feature type="transmembrane region" description="Helical" evidence="8">
    <location>
        <begin position="89"/>
        <end position="111"/>
    </location>
</feature>